<protein>
    <recommendedName>
        <fullName evidence="2">RNA helicase</fullName>
        <ecNumber evidence="2">3.6.4.13</ecNumber>
    </recommendedName>
</protein>
<keyword evidence="11" id="KW-1185">Reference proteome</keyword>
<dbReference type="HOGENOM" id="CLU_003041_16_9_1"/>
<feature type="domain" description="Helicase C-terminal" evidence="8">
    <location>
        <begin position="274"/>
        <end position="422"/>
    </location>
</feature>
<dbReference type="STRING" id="905079.L1I486"/>
<dbReference type="KEGG" id="gtt:GUITHDRAFT_83612"/>
<dbReference type="InterPro" id="IPR014001">
    <property type="entry name" value="Helicase_ATP-bd"/>
</dbReference>
<dbReference type="GO" id="GO:0009507">
    <property type="term" value="C:chloroplast"/>
    <property type="evidence" value="ECO:0007669"/>
    <property type="project" value="UniProtKB-SubCell"/>
</dbReference>
<dbReference type="EC" id="3.6.4.13" evidence="2"/>
<dbReference type="SUPFAM" id="SSF52540">
    <property type="entry name" value="P-loop containing nucleoside triphosphate hydrolases"/>
    <property type="match status" value="2"/>
</dbReference>
<dbReference type="GeneID" id="17287587"/>
<dbReference type="CDD" id="cd18787">
    <property type="entry name" value="SF2_C_DEAD"/>
    <property type="match status" value="1"/>
</dbReference>
<dbReference type="EnsemblProtists" id="EKX30867">
    <property type="protein sequence ID" value="EKX30867"/>
    <property type="gene ID" value="GUITHDRAFT_83612"/>
</dbReference>
<proteinExistence type="predicted"/>
<keyword evidence="5" id="KW-0347">Helicase</keyword>
<dbReference type="GO" id="GO:0003724">
    <property type="term" value="F:RNA helicase activity"/>
    <property type="evidence" value="ECO:0007669"/>
    <property type="project" value="UniProtKB-EC"/>
</dbReference>
<dbReference type="SMART" id="SM00490">
    <property type="entry name" value="HELICc"/>
    <property type="match status" value="1"/>
</dbReference>
<dbReference type="FunFam" id="3.40.50.300:FF:000008">
    <property type="entry name" value="ATP-dependent RNA helicase RhlB"/>
    <property type="match status" value="1"/>
</dbReference>
<keyword evidence="3" id="KW-0547">Nucleotide-binding</keyword>
<feature type="domain" description="Helicase ATP-binding" evidence="7">
    <location>
        <begin position="84"/>
        <end position="245"/>
    </location>
</feature>
<dbReference type="Gene3D" id="3.40.50.300">
    <property type="entry name" value="P-loop containing nucleotide triphosphate hydrolases"/>
    <property type="match status" value="2"/>
</dbReference>
<evidence type="ECO:0000313" key="9">
    <source>
        <dbReference type="EMBL" id="EKX30867.1"/>
    </source>
</evidence>
<dbReference type="eggNOG" id="KOG0331">
    <property type="taxonomic scope" value="Eukaryota"/>
</dbReference>
<dbReference type="PROSITE" id="PS51194">
    <property type="entry name" value="HELICASE_CTER"/>
    <property type="match status" value="1"/>
</dbReference>
<dbReference type="EMBL" id="JH993491">
    <property type="protein sequence ID" value="EKX30867.1"/>
    <property type="molecule type" value="Genomic_DNA"/>
</dbReference>
<name>L1I486_GUITC</name>
<dbReference type="GO" id="GO:0016787">
    <property type="term" value="F:hydrolase activity"/>
    <property type="evidence" value="ECO:0007669"/>
    <property type="project" value="UniProtKB-KW"/>
</dbReference>
<dbReference type="GO" id="GO:0005524">
    <property type="term" value="F:ATP binding"/>
    <property type="evidence" value="ECO:0007669"/>
    <property type="project" value="UniProtKB-KW"/>
</dbReference>
<evidence type="ECO:0000259" key="8">
    <source>
        <dbReference type="PROSITE" id="PS51194"/>
    </source>
</evidence>
<reference evidence="10" key="3">
    <citation type="submission" date="2015-06" db="UniProtKB">
        <authorList>
            <consortium name="EnsemblProtists"/>
        </authorList>
    </citation>
    <scope>IDENTIFICATION</scope>
</reference>
<dbReference type="AlphaFoldDB" id="L1I486"/>
<sequence>RDWANQSLSHFEKNFYQEHPAVTALTREEVDDFRREKQIQVSGRDCPKPCRTFEEGSFPDYILSVVEREYGPNAKPTPVQAQAWPVALSGRDCINIAETGSGKTLAFLLPAIVHINAQPYLKPGDGPIVLILAPTRELALQIHEARNLYGHSSNIKLSCVYGGAPKGAQASELRRGVEIIIATPGRLIDFLESRTTNLRRVTYLPQIRKIVGQIRPERQTLMFTATWPREVENIARDFMQNETVRTVIGSQSLKAVKTVKQFVEVCEDVEKPRKLQRIMERIVDKEGSKIIIFTETKRNADSLTRNMRQDGWPALAIHGDKQQAERDWVLQQFKSGACQILVATDVAARGLDIKDVRFVINYDMPGCCEDYVHRIGRTGRAGAQGTAYTLYTATNAKTTGRELLKILQENGQEIPQEFVRLVQTLGGGGGGNRRWGGGGGGGRGFGGDRYSGANSIPLGGARRY</sequence>
<dbReference type="InterPro" id="IPR001650">
    <property type="entry name" value="Helicase_C-like"/>
</dbReference>
<reference evidence="11" key="2">
    <citation type="submission" date="2012-11" db="EMBL/GenBank/DDBJ databases">
        <authorList>
            <person name="Kuo A."/>
            <person name="Curtis B.A."/>
            <person name="Tanifuji G."/>
            <person name="Burki F."/>
            <person name="Gruber A."/>
            <person name="Irimia M."/>
            <person name="Maruyama S."/>
            <person name="Arias M.C."/>
            <person name="Ball S.G."/>
            <person name="Gile G.H."/>
            <person name="Hirakawa Y."/>
            <person name="Hopkins J.F."/>
            <person name="Rensing S.A."/>
            <person name="Schmutz J."/>
            <person name="Symeonidi A."/>
            <person name="Elias M."/>
            <person name="Eveleigh R.J."/>
            <person name="Herman E.K."/>
            <person name="Klute M.J."/>
            <person name="Nakayama T."/>
            <person name="Obornik M."/>
            <person name="Reyes-Prieto A."/>
            <person name="Armbrust E.V."/>
            <person name="Aves S.J."/>
            <person name="Beiko R.G."/>
            <person name="Coutinho P."/>
            <person name="Dacks J.B."/>
            <person name="Durnford D.G."/>
            <person name="Fast N.M."/>
            <person name="Green B.R."/>
            <person name="Grisdale C."/>
            <person name="Hempe F."/>
            <person name="Henrissat B."/>
            <person name="Hoppner M.P."/>
            <person name="Ishida K.-I."/>
            <person name="Kim E."/>
            <person name="Koreny L."/>
            <person name="Kroth P.G."/>
            <person name="Liu Y."/>
            <person name="Malik S.-B."/>
            <person name="Maier U.G."/>
            <person name="McRose D."/>
            <person name="Mock T."/>
            <person name="Neilson J.A."/>
            <person name="Onodera N.T."/>
            <person name="Poole A.M."/>
            <person name="Pritham E.J."/>
            <person name="Richards T.A."/>
            <person name="Rocap G."/>
            <person name="Roy S.W."/>
            <person name="Sarai C."/>
            <person name="Schaack S."/>
            <person name="Shirato S."/>
            <person name="Slamovits C.H."/>
            <person name="Spencer D.F."/>
            <person name="Suzuki S."/>
            <person name="Worden A.Z."/>
            <person name="Zauner S."/>
            <person name="Barry K."/>
            <person name="Bell C."/>
            <person name="Bharti A.K."/>
            <person name="Crow J.A."/>
            <person name="Grimwood J."/>
            <person name="Kramer R."/>
            <person name="Lindquist E."/>
            <person name="Lucas S."/>
            <person name="Salamov A."/>
            <person name="McFadden G.I."/>
            <person name="Lane C.E."/>
            <person name="Keeling P.J."/>
            <person name="Gray M.W."/>
            <person name="Grigoriev I.V."/>
            <person name="Archibald J.M."/>
        </authorList>
    </citation>
    <scope>NUCLEOTIDE SEQUENCE</scope>
    <source>
        <strain evidence="11">CCMP2712</strain>
    </source>
</reference>
<evidence type="ECO:0000313" key="11">
    <source>
        <dbReference type="Proteomes" id="UP000011087"/>
    </source>
</evidence>
<dbReference type="PROSITE" id="PS51192">
    <property type="entry name" value="HELICASE_ATP_BIND_1"/>
    <property type="match status" value="1"/>
</dbReference>
<comment type="subcellular location">
    <subcellularLocation>
        <location evidence="1">Plastid</location>
        <location evidence="1">Chloroplast</location>
    </subcellularLocation>
</comment>
<dbReference type="GO" id="GO:0003676">
    <property type="term" value="F:nucleic acid binding"/>
    <property type="evidence" value="ECO:0007669"/>
    <property type="project" value="InterPro"/>
</dbReference>
<gene>
    <name evidence="9" type="ORF">GUITHDRAFT_83612</name>
</gene>
<dbReference type="SMART" id="SM00487">
    <property type="entry name" value="DEXDc"/>
    <property type="match status" value="1"/>
</dbReference>
<feature type="non-terminal residue" evidence="9">
    <location>
        <position position="1"/>
    </location>
</feature>
<keyword evidence="6" id="KW-0067">ATP-binding</keyword>
<evidence type="ECO:0000256" key="4">
    <source>
        <dbReference type="ARBA" id="ARBA00022801"/>
    </source>
</evidence>
<accession>L1I486</accession>
<dbReference type="Pfam" id="PF00270">
    <property type="entry name" value="DEAD"/>
    <property type="match status" value="1"/>
</dbReference>
<organism evidence="9">
    <name type="scientific">Guillardia theta (strain CCMP2712)</name>
    <name type="common">Cryptophyte</name>
    <dbReference type="NCBI Taxonomy" id="905079"/>
    <lineage>
        <taxon>Eukaryota</taxon>
        <taxon>Cryptophyceae</taxon>
        <taxon>Pyrenomonadales</taxon>
        <taxon>Geminigeraceae</taxon>
        <taxon>Guillardia</taxon>
    </lineage>
</organism>
<evidence type="ECO:0000313" key="10">
    <source>
        <dbReference type="EnsemblProtists" id="EKX30867"/>
    </source>
</evidence>
<dbReference type="InterPro" id="IPR027417">
    <property type="entry name" value="P-loop_NTPase"/>
</dbReference>
<dbReference type="Proteomes" id="UP000011087">
    <property type="component" value="Unassembled WGS sequence"/>
</dbReference>
<evidence type="ECO:0000256" key="5">
    <source>
        <dbReference type="ARBA" id="ARBA00022806"/>
    </source>
</evidence>
<dbReference type="OMA" id="HRIGMLT"/>
<evidence type="ECO:0000256" key="3">
    <source>
        <dbReference type="ARBA" id="ARBA00022741"/>
    </source>
</evidence>
<evidence type="ECO:0000259" key="7">
    <source>
        <dbReference type="PROSITE" id="PS51192"/>
    </source>
</evidence>
<dbReference type="PANTHER" id="PTHR47958">
    <property type="entry name" value="ATP-DEPENDENT RNA HELICASE DBP3"/>
    <property type="match status" value="1"/>
</dbReference>
<dbReference type="Pfam" id="PF00271">
    <property type="entry name" value="Helicase_C"/>
    <property type="match status" value="1"/>
</dbReference>
<keyword evidence="4" id="KW-0378">Hydrolase</keyword>
<evidence type="ECO:0000256" key="1">
    <source>
        <dbReference type="ARBA" id="ARBA00004229"/>
    </source>
</evidence>
<dbReference type="RefSeq" id="XP_005817847.1">
    <property type="nucleotide sequence ID" value="XM_005817790.1"/>
</dbReference>
<reference evidence="9 11" key="1">
    <citation type="journal article" date="2012" name="Nature">
        <title>Algal genomes reveal evolutionary mosaicism and the fate of nucleomorphs.</title>
        <authorList>
            <consortium name="DOE Joint Genome Institute"/>
            <person name="Curtis B.A."/>
            <person name="Tanifuji G."/>
            <person name="Burki F."/>
            <person name="Gruber A."/>
            <person name="Irimia M."/>
            <person name="Maruyama S."/>
            <person name="Arias M.C."/>
            <person name="Ball S.G."/>
            <person name="Gile G.H."/>
            <person name="Hirakawa Y."/>
            <person name="Hopkins J.F."/>
            <person name="Kuo A."/>
            <person name="Rensing S.A."/>
            <person name="Schmutz J."/>
            <person name="Symeonidi A."/>
            <person name="Elias M."/>
            <person name="Eveleigh R.J."/>
            <person name="Herman E.K."/>
            <person name="Klute M.J."/>
            <person name="Nakayama T."/>
            <person name="Obornik M."/>
            <person name="Reyes-Prieto A."/>
            <person name="Armbrust E.V."/>
            <person name="Aves S.J."/>
            <person name="Beiko R.G."/>
            <person name="Coutinho P."/>
            <person name="Dacks J.B."/>
            <person name="Durnford D.G."/>
            <person name="Fast N.M."/>
            <person name="Green B.R."/>
            <person name="Grisdale C.J."/>
            <person name="Hempel F."/>
            <person name="Henrissat B."/>
            <person name="Hoppner M.P."/>
            <person name="Ishida K."/>
            <person name="Kim E."/>
            <person name="Koreny L."/>
            <person name="Kroth P.G."/>
            <person name="Liu Y."/>
            <person name="Malik S.B."/>
            <person name="Maier U.G."/>
            <person name="McRose D."/>
            <person name="Mock T."/>
            <person name="Neilson J.A."/>
            <person name="Onodera N.T."/>
            <person name="Poole A.M."/>
            <person name="Pritham E.J."/>
            <person name="Richards T.A."/>
            <person name="Rocap G."/>
            <person name="Roy S.W."/>
            <person name="Sarai C."/>
            <person name="Schaack S."/>
            <person name="Shirato S."/>
            <person name="Slamovits C.H."/>
            <person name="Spencer D.F."/>
            <person name="Suzuki S."/>
            <person name="Worden A.Z."/>
            <person name="Zauner S."/>
            <person name="Barry K."/>
            <person name="Bell C."/>
            <person name="Bharti A.K."/>
            <person name="Crow J.A."/>
            <person name="Grimwood J."/>
            <person name="Kramer R."/>
            <person name="Lindquist E."/>
            <person name="Lucas S."/>
            <person name="Salamov A."/>
            <person name="McFadden G.I."/>
            <person name="Lane C.E."/>
            <person name="Keeling P.J."/>
            <person name="Gray M.W."/>
            <person name="Grigoriev I.V."/>
            <person name="Archibald J.M."/>
        </authorList>
    </citation>
    <scope>NUCLEOTIDE SEQUENCE</scope>
    <source>
        <strain evidence="9 11">CCMP2712</strain>
    </source>
</reference>
<evidence type="ECO:0000256" key="2">
    <source>
        <dbReference type="ARBA" id="ARBA00012552"/>
    </source>
</evidence>
<evidence type="ECO:0000256" key="6">
    <source>
        <dbReference type="ARBA" id="ARBA00022840"/>
    </source>
</evidence>
<dbReference type="FunFam" id="3.40.50.300:FF:000079">
    <property type="entry name" value="probable ATP-dependent RNA helicase DDX17"/>
    <property type="match status" value="1"/>
</dbReference>
<dbReference type="PaxDb" id="55529-EKX30867"/>
<dbReference type="InterPro" id="IPR011545">
    <property type="entry name" value="DEAD/DEAH_box_helicase_dom"/>
</dbReference>
<dbReference type="OrthoDB" id="196131at2759"/>